<proteinExistence type="predicted"/>
<organism evidence="1 2">
    <name type="scientific">Ficus carica</name>
    <name type="common">Common fig</name>
    <dbReference type="NCBI Taxonomy" id="3494"/>
    <lineage>
        <taxon>Eukaryota</taxon>
        <taxon>Viridiplantae</taxon>
        <taxon>Streptophyta</taxon>
        <taxon>Embryophyta</taxon>
        <taxon>Tracheophyta</taxon>
        <taxon>Spermatophyta</taxon>
        <taxon>Magnoliopsida</taxon>
        <taxon>eudicotyledons</taxon>
        <taxon>Gunneridae</taxon>
        <taxon>Pentapetalae</taxon>
        <taxon>rosids</taxon>
        <taxon>fabids</taxon>
        <taxon>Rosales</taxon>
        <taxon>Moraceae</taxon>
        <taxon>Ficeae</taxon>
        <taxon>Ficus</taxon>
    </lineage>
</organism>
<dbReference type="Proteomes" id="UP001187192">
    <property type="component" value="Unassembled WGS sequence"/>
</dbReference>
<evidence type="ECO:0000313" key="2">
    <source>
        <dbReference type="Proteomes" id="UP001187192"/>
    </source>
</evidence>
<keyword evidence="2" id="KW-1185">Reference proteome</keyword>
<dbReference type="AlphaFoldDB" id="A0AA88AH67"/>
<comment type="caution">
    <text evidence="1">The sequence shown here is derived from an EMBL/GenBank/DDBJ whole genome shotgun (WGS) entry which is preliminary data.</text>
</comment>
<reference evidence="1" key="1">
    <citation type="submission" date="2023-07" db="EMBL/GenBank/DDBJ databases">
        <title>draft genome sequence of fig (Ficus carica).</title>
        <authorList>
            <person name="Takahashi T."/>
            <person name="Nishimura K."/>
        </authorList>
    </citation>
    <scope>NUCLEOTIDE SEQUENCE</scope>
</reference>
<gene>
    <name evidence="1" type="ORF">TIFTF001_021017</name>
</gene>
<sequence length="89" mass="10265">MEKMTVERRRQASTSMGDELAICVALIGQSDLEREIRLDDSDRADLRLRVKLRQELDWATDENKMVMARVEIRHGSMIGAMRSRDQSVS</sequence>
<protein>
    <submittedName>
        <fullName evidence="1">Uncharacterized protein</fullName>
    </submittedName>
</protein>
<evidence type="ECO:0000313" key="1">
    <source>
        <dbReference type="EMBL" id="GMN51870.1"/>
    </source>
</evidence>
<name>A0AA88AH67_FICCA</name>
<dbReference type="EMBL" id="BTGU01000039">
    <property type="protein sequence ID" value="GMN51870.1"/>
    <property type="molecule type" value="Genomic_DNA"/>
</dbReference>
<accession>A0AA88AH67</accession>